<sequence length="278" mass="30846">MSEANWRQCAEYEVKEVSVGMHNVFVYQMCELSLDAMFAMLSEMDTEQTEISGTRIWTGSLALSHYLLTHADILRGTCTLELGAGTGMCSIVAKKLGAGMCIATDGDDQVVQILKENVRLNEESVHAHILSWGDAKSHNQLLAQFPGLKSNSTLILAADVLYKAMLIPLLLDSVTKIFDDASGAKQSHLFLLCHVPRAQVSHDMVENALKASRFEYSVQSIRDIHDINLEEMLKLEECPKEEYLQTKIYRITAISGDSVDSGVLFSGTKEYFSSPCTR</sequence>
<dbReference type="CDD" id="cd02440">
    <property type="entry name" value="AdoMet_MTases"/>
    <property type="match status" value="1"/>
</dbReference>
<reference evidence="1" key="2">
    <citation type="submission" date="2011-02" db="EMBL/GenBank/DDBJ databases">
        <authorList>
            <person name="MacLean D."/>
        </authorList>
    </citation>
    <scope>NUCLEOTIDE SEQUENCE</scope>
</reference>
<dbReference type="InterPro" id="IPR019410">
    <property type="entry name" value="Methyltransf_16"/>
</dbReference>
<evidence type="ECO:0000313" key="1">
    <source>
        <dbReference type="EMBL" id="CCA16884.1"/>
    </source>
</evidence>
<dbReference type="HOGENOM" id="CLU_087455_0_0_1"/>
<dbReference type="Gene3D" id="3.40.50.150">
    <property type="entry name" value="Vaccinia Virus protein VP39"/>
    <property type="match status" value="1"/>
</dbReference>
<dbReference type="AlphaFoldDB" id="F0W6Y9"/>
<dbReference type="InterPro" id="IPR029063">
    <property type="entry name" value="SAM-dependent_MTases_sf"/>
</dbReference>
<dbReference type="EMBL" id="FR824072">
    <property type="protein sequence ID" value="CCA16884.1"/>
    <property type="molecule type" value="Genomic_DNA"/>
</dbReference>
<protein>
    <submittedName>
        <fullName evidence="1">Uncharacterized protein AlNc14C27G2622</fullName>
    </submittedName>
</protein>
<proteinExistence type="predicted"/>
<accession>F0W6Y9</accession>
<dbReference type="SUPFAM" id="SSF53335">
    <property type="entry name" value="S-adenosyl-L-methionine-dependent methyltransferases"/>
    <property type="match status" value="1"/>
</dbReference>
<reference evidence="1" key="1">
    <citation type="journal article" date="2011" name="PLoS Biol.">
        <title>Gene gain and loss during evolution of obligate parasitism in the white rust pathogen of Arabidopsis thaliana.</title>
        <authorList>
            <person name="Kemen E."/>
            <person name="Gardiner A."/>
            <person name="Schultz-Larsen T."/>
            <person name="Kemen A.C."/>
            <person name="Balmuth A.L."/>
            <person name="Robert-Seilaniantz A."/>
            <person name="Bailey K."/>
            <person name="Holub E."/>
            <person name="Studholme D.J."/>
            <person name="Maclean D."/>
            <person name="Jones J.D."/>
        </authorList>
    </citation>
    <scope>NUCLEOTIDE SEQUENCE</scope>
</reference>
<organism evidence="1">
    <name type="scientific">Albugo laibachii Nc14</name>
    <dbReference type="NCBI Taxonomy" id="890382"/>
    <lineage>
        <taxon>Eukaryota</taxon>
        <taxon>Sar</taxon>
        <taxon>Stramenopiles</taxon>
        <taxon>Oomycota</taxon>
        <taxon>Peronosporomycetes</taxon>
        <taxon>Albuginales</taxon>
        <taxon>Albuginaceae</taxon>
        <taxon>Albugo</taxon>
    </lineage>
</organism>
<dbReference type="Pfam" id="PF10294">
    <property type="entry name" value="Methyltransf_16"/>
    <property type="match status" value="1"/>
</dbReference>
<gene>
    <name evidence="1" type="primary">AlNc14C27G2622</name>
    <name evidence="1" type="ORF">ALNC14_030270</name>
</gene>
<dbReference type="PANTHER" id="PTHR14614">
    <property type="entry name" value="HEPATOCELLULAR CARCINOMA-ASSOCIATED ANTIGEN"/>
    <property type="match status" value="1"/>
</dbReference>
<name>F0W6Y9_9STRA</name>
<dbReference type="PANTHER" id="PTHR14614:SF142">
    <property type="entry name" value="FAM86 N-TERMINAL DOMAIN-CONTAINING PROTEIN"/>
    <property type="match status" value="1"/>
</dbReference>